<reference evidence="1" key="1">
    <citation type="journal article" date="2014" name="Front. Microbiol.">
        <title>High frequency of phylogenetically diverse reductive dehalogenase-homologous genes in deep subseafloor sedimentary metagenomes.</title>
        <authorList>
            <person name="Kawai M."/>
            <person name="Futagami T."/>
            <person name="Toyoda A."/>
            <person name="Takaki Y."/>
            <person name="Nishi S."/>
            <person name="Hori S."/>
            <person name="Arai W."/>
            <person name="Tsubouchi T."/>
            <person name="Morono Y."/>
            <person name="Uchiyama I."/>
            <person name="Ito T."/>
            <person name="Fujiyama A."/>
            <person name="Inagaki F."/>
            <person name="Takami H."/>
        </authorList>
    </citation>
    <scope>NUCLEOTIDE SEQUENCE</scope>
    <source>
        <strain evidence="1">Expedition CK06-06</strain>
    </source>
</reference>
<dbReference type="AlphaFoldDB" id="X1GEQ0"/>
<gene>
    <name evidence="1" type="ORF">S03H2_23452</name>
</gene>
<organism evidence="1">
    <name type="scientific">marine sediment metagenome</name>
    <dbReference type="NCBI Taxonomy" id="412755"/>
    <lineage>
        <taxon>unclassified sequences</taxon>
        <taxon>metagenomes</taxon>
        <taxon>ecological metagenomes</taxon>
    </lineage>
</organism>
<accession>X1GEQ0</accession>
<evidence type="ECO:0000313" key="1">
    <source>
        <dbReference type="EMBL" id="GAH31478.1"/>
    </source>
</evidence>
<comment type="caution">
    <text evidence="1">The sequence shown here is derived from an EMBL/GenBank/DDBJ whole genome shotgun (WGS) entry which is preliminary data.</text>
</comment>
<dbReference type="EMBL" id="BARU01012811">
    <property type="protein sequence ID" value="GAH31478.1"/>
    <property type="molecule type" value="Genomic_DNA"/>
</dbReference>
<name>X1GEQ0_9ZZZZ</name>
<protein>
    <submittedName>
        <fullName evidence="1">Uncharacterized protein</fullName>
    </submittedName>
</protein>
<sequence length="97" mass="10997">MNDIKMDFNTIRNLLGSQADDLLNHKCTGIPKEMIHAPGPDYIDRVFEHTDRNNLVLVNKANKISKEDLLKTLLDKELIGDESSFNYNMGYLVKACG</sequence>
<proteinExistence type="predicted"/>